<gene>
    <name evidence="1" type="ORF">L288_18840</name>
</gene>
<organism evidence="1 2">
    <name type="scientific">Sphingobium quisquiliarum P25</name>
    <dbReference type="NCBI Taxonomy" id="1329909"/>
    <lineage>
        <taxon>Bacteria</taxon>
        <taxon>Pseudomonadati</taxon>
        <taxon>Pseudomonadota</taxon>
        <taxon>Alphaproteobacteria</taxon>
        <taxon>Sphingomonadales</taxon>
        <taxon>Sphingomonadaceae</taxon>
        <taxon>Sphingobium</taxon>
    </lineage>
</organism>
<reference evidence="1 2" key="1">
    <citation type="journal article" date="2013" name="Genome Announc.">
        <title>Draft Genome Sequence of Sphingobium quisquiliarum Strain P25T, a Novel Hexachlorocyclohexane (HCH)-Degrading Bacterium Isolated from an HCH Dumpsite.</title>
        <authorList>
            <person name="Kumar Singh A."/>
            <person name="Sangwan N."/>
            <person name="Sharma A."/>
            <person name="Gupta V."/>
            <person name="Khurana J.P."/>
            <person name="Lal R."/>
        </authorList>
    </citation>
    <scope>NUCLEOTIDE SEQUENCE [LARGE SCALE GENOMIC DNA]</scope>
    <source>
        <strain evidence="1 2">P25</strain>
    </source>
</reference>
<dbReference type="EMBL" id="ATHO01000161">
    <property type="protein sequence ID" value="EQA99970.1"/>
    <property type="molecule type" value="Genomic_DNA"/>
</dbReference>
<accession>T0G893</accession>
<evidence type="ECO:0000313" key="1">
    <source>
        <dbReference type="EMBL" id="EQA99970.1"/>
    </source>
</evidence>
<protein>
    <submittedName>
        <fullName evidence="1">Uncharacterized protein</fullName>
    </submittedName>
</protein>
<keyword evidence="2" id="KW-1185">Reference proteome</keyword>
<sequence length="75" mass="8919">MIFEIAVNQRHLFRTVTLDLDEAEEAGLMASSKRIGCSREAWDTRPQWGRAERHVRWTVRLGRKTYCFEVDRPLR</sequence>
<dbReference type="Proteomes" id="UP000015525">
    <property type="component" value="Unassembled WGS sequence"/>
</dbReference>
<proteinExistence type="predicted"/>
<comment type="caution">
    <text evidence="1">The sequence shown here is derived from an EMBL/GenBank/DDBJ whole genome shotgun (WGS) entry which is preliminary data.</text>
</comment>
<dbReference type="AlphaFoldDB" id="T0G893"/>
<name>T0G893_9SPHN</name>
<evidence type="ECO:0000313" key="2">
    <source>
        <dbReference type="Proteomes" id="UP000015525"/>
    </source>
</evidence>